<dbReference type="EMBL" id="CP018835">
    <property type="protein sequence ID" value="ASA56749.1"/>
    <property type="molecule type" value="Genomic_DNA"/>
</dbReference>
<gene>
    <name evidence="1" type="ORF">BSQ33_14335</name>
</gene>
<proteinExistence type="predicted"/>
<sequence>MSLWFENSKHDDLSDGDDINVLMNRSSQQDNKARTKCSFELVVFSYAQYYIFVTVTTLSLICI</sequence>
<evidence type="ECO:0000313" key="2">
    <source>
        <dbReference type="Proteomes" id="UP000196708"/>
    </source>
</evidence>
<dbReference type="AlphaFoldDB" id="A0A1Z2SHT9"/>
<organism evidence="1 2">
    <name type="scientific">Vibrio gazogenes</name>
    <dbReference type="NCBI Taxonomy" id="687"/>
    <lineage>
        <taxon>Bacteria</taxon>
        <taxon>Pseudomonadati</taxon>
        <taxon>Pseudomonadota</taxon>
        <taxon>Gammaproteobacteria</taxon>
        <taxon>Vibrionales</taxon>
        <taxon>Vibrionaceae</taxon>
        <taxon>Vibrio</taxon>
    </lineage>
</organism>
<protein>
    <submittedName>
        <fullName evidence="1">Uncharacterized protein</fullName>
    </submittedName>
</protein>
<accession>A0A1Z2SHT9</accession>
<reference evidence="1 2" key="1">
    <citation type="submission" date="2016-12" db="EMBL/GenBank/DDBJ databases">
        <authorList>
            <person name="Song W.-J."/>
            <person name="Kurnit D.M."/>
        </authorList>
    </citation>
    <scope>NUCLEOTIDE SEQUENCE [LARGE SCALE GENOMIC DNA]</scope>
    <source>
        <strain evidence="1 2">ATCC 43942</strain>
    </source>
</reference>
<evidence type="ECO:0000313" key="1">
    <source>
        <dbReference type="EMBL" id="ASA56749.1"/>
    </source>
</evidence>
<name>A0A1Z2SHT9_VIBGA</name>
<dbReference type="Proteomes" id="UP000196708">
    <property type="component" value="Chromosome 1"/>
</dbReference>
<dbReference type="KEGG" id="vga:BSQ33_14335"/>